<sequence>MWCFRTSMDPPPKIVNEGETVLKQIELEDPLENVGAKLVRQAGAKMTLLVEDHELAHVAAVSAGNDHAVGKLITDALQQVGRKGVVKIEKGKCIENSLEMVEGMQFDRGHWSDDR</sequence>
<dbReference type="Proteomes" id="UP001472677">
    <property type="component" value="Unassembled WGS sequence"/>
</dbReference>
<protein>
    <submittedName>
        <fullName evidence="3">Uncharacterized protein</fullName>
    </submittedName>
</protein>
<dbReference type="Gene3D" id="3.50.7.10">
    <property type="entry name" value="GroEL"/>
    <property type="match status" value="1"/>
</dbReference>
<dbReference type="EMBL" id="JBBPBM010000045">
    <property type="protein sequence ID" value="KAK8522721.1"/>
    <property type="molecule type" value="Genomic_DNA"/>
</dbReference>
<reference evidence="3 4" key="1">
    <citation type="journal article" date="2024" name="G3 (Bethesda)">
        <title>Genome assembly of Hibiscus sabdariffa L. provides insights into metabolisms of medicinal natural products.</title>
        <authorList>
            <person name="Kim T."/>
        </authorList>
    </citation>
    <scope>NUCLEOTIDE SEQUENCE [LARGE SCALE GENOMIC DNA]</scope>
    <source>
        <strain evidence="3">TK-2024</strain>
        <tissue evidence="3">Old leaves</tissue>
    </source>
</reference>
<comment type="similarity">
    <text evidence="1">Belongs to the chaperonin (HSP60) family.</text>
</comment>
<dbReference type="PANTHER" id="PTHR45633">
    <property type="entry name" value="60 KDA HEAT SHOCK PROTEIN, MITOCHONDRIAL"/>
    <property type="match status" value="1"/>
</dbReference>
<evidence type="ECO:0000313" key="3">
    <source>
        <dbReference type="EMBL" id="KAK8522721.1"/>
    </source>
</evidence>
<proteinExistence type="inferred from homology"/>
<evidence type="ECO:0000313" key="4">
    <source>
        <dbReference type="Proteomes" id="UP001472677"/>
    </source>
</evidence>
<dbReference type="SUPFAM" id="SSF54849">
    <property type="entry name" value="GroEL-intermediate domain like"/>
    <property type="match status" value="1"/>
</dbReference>
<evidence type="ECO:0000256" key="2">
    <source>
        <dbReference type="ARBA" id="ARBA00023186"/>
    </source>
</evidence>
<dbReference type="InterPro" id="IPR001844">
    <property type="entry name" value="Cpn60/GroEL"/>
</dbReference>
<keyword evidence="4" id="KW-1185">Reference proteome</keyword>
<keyword evidence="2" id="KW-0143">Chaperone</keyword>
<dbReference type="SUPFAM" id="SSF48592">
    <property type="entry name" value="GroEL equatorial domain-like"/>
    <property type="match status" value="1"/>
</dbReference>
<gene>
    <name evidence="3" type="ORF">V6N12_056421</name>
</gene>
<evidence type="ECO:0000256" key="1">
    <source>
        <dbReference type="ARBA" id="ARBA00006607"/>
    </source>
</evidence>
<dbReference type="InterPro" id="IPR027409">
    <property type="entry name" value="GroEL-like_apical_dom_sf"/>
</dbReference>
<accession>A0ABR2CSG9</accession>
<dbReference type="Gene3D" id="1.10.560.10">
    <property type="entry name" value="GroEL-like equatorial domain"/>
    <property type="match status" value="1"/>
</dbReference>
<name>A0ABR2CSG9_9ROSI</name>
<organism evidence="3 4">
    <name type="scientific">Hibiscus sabdariffa</name>
    <name type="common">roselle</name>
    <dbReference type="NCBI Taxonomy" id="183260"/>
    <lineage>
        <taxon>Eukaryota</taxon>
        <taxon>Viridiplantae</taxon>
        <taxon>Streptophyta</taxon>
        <taxon>Embryophyta</taxon>
        <taxon>Tracheophyta</taxon>
        <taxon>Spermatophyta</taxon>
        <taxon>Magnoliopsida</taxon>
        <taxon>eudicotyledons</taxon>
        <taxon>Gunneridae</taxon>
        <taxon>Pentapetalae</taxon>
        <taxon>rosids</taxon>
        <taxon>malvids</taxon>
        <taxon>Malvales</taxon>
        <taxon>Malvaceae</taxon>
        <taxon>Malvoideae</taxon>
        <taxon>Hibiscus</taxon>
    </lineage>
</organism>
<dbReference type="InterPro" id="IPR027410">
    <property type="entry name" value="TCP-1-like_intermed_sf"/>
</dbReference>
<dbReference type="InterPro" id="IPR027413">
    <property type="entry name" value="GROEL-like_equatorial_sf"/>
</dbReference>
<dbReference type="Gene3D" id="3.30.260.10">
    <property type="entry name" value="TCP-1-like chaperonin intermediate domain"/>
    <property type="match status" value="1"/>
</dbReference>
<comment type="caution">
    <text evidence="3">The sequence shown here is derived from an EMBL/GenBank/DDBJ whole genome shotgun (WGS) entry which is preliminary data.</text>
</comment>